<reference evidence="3" key="1">
    <citation type="journal article" date="2005" name="Nature">
        <title>The map-based sequence of the rice genome.</title>
        <authorList>
            <consortium name="International rice genome sequencing project (IRGSP)"/>
            <person name="Matsumoto T."/>
            <person name="Wu J."/>
            <person name="Kanamori H."/>
            <person name="Katayose Y."/>
            <person name="Fujisawa M."/>
            <person name="Namiki N."/>
            <person name="Mizuno H."/>
            <person name="Yamamoto K."/>
            <person name="Antonio B.A."/>
            <person name="Baba T."/>
            <person name="Sakata K."/>
            <person name="Nagamura Y."/>
            <person name="Aoki H."/>
            <person name="Arikawa K."/>
            <person name="Arita K."/>
            <person name="Bito T."/>
            <person name="Chiden Y."/>
            <person name="Fujitsuka N."/>
            <person name="Fukunaka R."/>
            <person name="Hamada M."/>
            <person name="Harada C."/>
            <person name="Hayashi A."/>
            <person name="Hijishita S."/>
            <person name="Honda M."/>
            <person name="Hosokawa S."/>
            <person name="Ichikawa Y."/>
            <person name="Idonuma A."/>
            <person name="Iijima M."/>
            <person name="Ikeda M."/>
            <person name="Ikeno M."/>
            <person name="Ito K."/>
            <person name="Ito S."/>
            <person name="Ito T."/>
            <person name="Ito Y."/>
            <person name="Ito Y."/>
            <person name="Iwabuchi A."/>
            <person name="Kamiya K."/>
            <person name="Karasawa W."/>
            <person name="Kurita K."/>
            <person name="Katagiri S."/>
            <person name="Kikuta A."/>
            <person name="Kobayashi H."/>
            <person name="Kobayashi N."/>
            <person name="Machita K."/>
            <person name="Maehara T."/>
            <person name="Masukawa M."/>
            <person name="Mizubayashi T."/>
            <person name="Mukai Y."/>
            <person name="Nagasaki H."/>
            <person name="Nagata Y."/>
            <person name="Naito S."/>
            <person name="Nakashima M."/>
            <person name="Nakama Y."/>
            <person name="Nakamichi Y."/>
            <person name="Nakamura M."/>
            <person name="Meguro A."/>
            <person name="Negishi M."/>
            <person name="Ohta I."/>
            <person name="Ohta T."/>
            <person name="Okamoto M."/>
            <person name="Ono N."/>
            <person name="Saji S."/>
            <person name="Sakaguchi M."/>
            <person name="Sakai K."/>
            <person name="Shibata M."/>
            <person name="Shimokawa T."/>
            <person name="Song J."/>
            <person name="Takazaki Y."/>
            <person name="Terasawa K."/>
            <person name="Tsugane M."/>
            <person name="Tsuji K."/>
            <person name="Ueda S."/>
            <person name="Waki K."/>
            <person name="Yamagata H."/>
            <person name="Yamamoto M."/>
            <person name="Yamamoto S."/>
            <person name="Yamane H."/>
            <person name="Yoshiki S."/>
            <person name="Yoshihara R."/>
            <person name="Yukawa K."/>
            <person name="Zhong H."/>
            <person name="Yano M."/>
            <person name="Yuan Q."/>
            <person name="Ouyang S."/>
            <person name="Liu J."/>
            <person name="Jones K.M."/>
            <person name="Gansberger K."/>
            <person name="Moffat K."/>
            <person name="Hill J."/>
            <person name="Bera J."/>
            <person name="Fadrosh D."/>
            <person name="Jin S."/>
            <person name="Johri S."/>
            <person name="Kim M."/>
            <person name="Overton L."/>
            <person name="Reardon M."/>
            <person name="Tsitrin T."/>
            <person name="Vuong H."/>
            <person name="Weaver B."/>
            <person name="Ciecko A."/>
            <person name="Tallon L."/>
            <person name="Jackson J."/>
            <person name="Pai G."/>
            <person name="Aken S.V."/>
            <person name="Utterback T."/>
            <person name="Reidmuller S."/>
            <person name="Feldblyum T."/>
            <person name="Hsiao J."/>
            <person name="Zismann V."/>
            <person name="Iobst S."/>
            <person name="de Vazeille A.R."/>
            <person name="Buell C.R."/>
            <person name="Ying K."/>
            <person name="Li Y."/>
            <person name="Lu T."/>
            <person name="Huang Y."/>
            <person name="Zhao Q."/>
            <person name="Feng Q."/>
            <person name="Zhang L."/>
            <person name="Zhu J."/>
            <person name="Weng Q."/>
            <person name="Mu J."/>
            <person name="Lu Y."/>
            <person name="Fan D."/>
            <person name="Liu Y."/>
            <person name="Guan J."/>
            <person name="Zhang Y."/>
            <person name="Yu S."/>
            <person name="Liu X."/>
            <person name="Zhang Y."/>
            <person name="Hong G."/>
            <person name="Han B."/>
            <person name="Choisne N."/>
            <person name="Demange N."/>
            <person name="Orjeda G."/>
            <person name="Samain S."/>
            <person name="Cattolico L."/>
            <person name="Pelletier E."/>
            <person name="Couloux A."/>
            <person name="Segurens B."/>
            <person name="Wincker P."/>
            <person name="D'Hont A."/>
            <person name="Scarpelli C."/>
            <person name="Weissenbach J."/>
            <person name="Salanoubat M."/>
            <person name="Quetier F."/>
            <person name="Yu Y."/>
            <person name="Kim H.R."/>
            <person name="Rambo T."/>
            <person name="Currie J."/>
            <person name="Collura K."/>
            <person name="Luo M."/>
            <person name="Yang T."/>
            <person name="Ammiraju J.S.S."/>
            <person name="Engler F."/>
            <person name="Soderlund C."/>
            <person name="Wing R.A."/>
            <person name="Palmer L.E."/>
            <person name="de la Bastide M."/>
            <person name="Spiegel L."/>
            <person name="Nascimento L."/>
            <person name="Zutavern T."/>
            <person name="O'Shaughnessy A."/>
            <person name="Dike S."/>
            <person name="Dedhia N."/>
            <person name="Preston R."/>
            <person name="Balija V."/>
            <person name="McCombie W.R."/>
            <person name="Chow T."/>
            <person name="Chen H."/>
            <person name="Chung M."/>
            <person name="Chen C."/>
            <person name="Shaw J."/>
            <person name="Wu H."/>
            <person name="Hsiao K."/>
            <person name="Chao Y."/>
            <person name="Chu M."/>
            <person name="Cheng C."/>
            <person name="Hour A."/>
            <person name="Lee P."/>
            <person name="Lin S."/>
            <person name="Lin Y."/>
            <person name="Liou J."/>
            <person name="Liu S."/>
            <person name="Hsing Y."/>
            <person name="Raghuvanshi S."/>
            <person name="Mohanty A."/>
            <person name="Bharti A.K."/>
            <person name="Gaur A."/>
            <person name="Gupta V."/>
            <person name="Kumar D."/>
            <person name="Ravi V."/>
            <person name="Vij S."/>
            <person name="Kapur A."/>
            <person name="Khurana P."/>
            <person name="Khurana P."/>
            <person name="Khurana J.P."/>
            <person name="Tyagi A.K."/>
            <person name="Gaikwad K."/>
            <person name="Singh A."/>
            <person name="Dalal V."/>
            <person name="Srivastava S."/>
            <person name="Dixit A."/>
            <person name="Pal A.K."/>
            <person name="Ghazi I.A."/>
            <person name="Yadav M."/>
            <person name="Pandit A."/>
            <person name="Bhargava A."/>
            <person name="Sureshbabu K."/>
            <person name="Batra K."/>
            <person name="Sharma T.R."/>
            <person name="Mohapatra T."/>
            <person name="Singh N.K."/>
            <person name="Messing J."/>
            <person name="Nelson A.B."/>
            <person name="Fuks G."/>
            <person name="Kavchok S."/>
            <person name="Keizer G."/>
            <person name="Linton E."/>
            <person name="Llaca V."/>
            <person name="Song R."/>
            <person name="Tanyolac B."/>
            <person name="Young S."/>
            <person name="Ho-Il K."/>
            <person name="Hahn J.H."/>
            <person name="Sangsakoo G."/>
            <person name="Vanavichit A."/>
            <person name="de Mattos Luiz.A.T."/>
            <person name="Zimmer P.D."/>
            <person name="Malone G."/>
            <person name="Dellagostin O."/>
            <person name="de Oliveira A.C."/>
            <person name="Bevan M."/>
            <person name="Bancroft I."/>
            <person name="Minx P."/>
            <person name="Cordum H."/>
            <person name="Wilson R."/>
            <person name="Cheng Z."/>
            <person name="Jin W."/>
            <person name="Jiang J."/>
            <person name="Leong S.A."/>
            <person name="Iwama H."/>
            <person name="Gojobori T."/>
            <person name="Itoh T."/>
            <person name="Niimura Y."/>
            <person name="Fujii Y."/>
            <person name="Habara T."/>
            <person name="Sakai H."/>
            <person name="Sato Y."/>
            <person name="Wilson G."/>
            <person name="Kumar K."/>
            <person name="McCouch S."/>
            <person name="Juretic N."/>
            <person name="Hoen D."/>
            <person name="Wright S."/>
            <person name="Bruskiewich R."/>
            <person name="Bureau T."/>
            <person name="Miyao A."/>
            <person name="Hirochika H."/>
            <person name="Nishikawa T."/>
            <person name="Kadowaki K."/>
            <person name="Sugiura M."/>
            <person name="Burr B."/>
            <person name="Sasaki T."/>
        </authorList>
    </citation>
    <scope>NUCLEOTIDE SEQUENCE [LARGE SCALE GENOMIC DNA]</scope>
    <source>
        <strain evidence="3">cv. Nipponbare</strain>
    </source>
</reference>
<reference evidence="2 3" key="2">
    <citation type="journal article" date="2013" name="Plant Cell Physiol.">
        <title>Rice Annotation Project Database (RAP-DB): an integrative and interactive database for rice genomics.</title>
        <authorList>
            <person name="Sakai H."/>
            <person name="Lee S.S."/>
            <person name="Tanaka T."/>
            <person name="Numa H."/>
            <person name="Kim J."/>
            <person name="Kawahara Y."/>
            <person name="Wakimoto H."/>
            <person name="Yang C.C."/>
            <person name="Iwamoto M."/>
            <person name="Abe T."/>
            <person name="Yamada Y."/>
            <person name="Muto A."/>
            <person name="Inokuchi H."/>
            <person name="Ikemura T."/>
            <person name="Matsumoto T."/>
            <person name="Sasaki T."/>
            <person name="Itoh T."/>
        </authorList>
    </citation>
    <scope>NUCLEOTIDE SEQUENCE [LARGE SCALE GENOMIC DNA]</scope>
    <source>
        <strain evidence="3">cv. Nipponbare</strain>
    </source>
</reference>
<dbReference type="InParanoid" id="A0A0P0YA20"/>
<dbReference type="PaxDb" id="39947-A0A0P0YA20"/>
<sequence>MFQRWSLVSTRWNISVNLSLFQALGDSPSPAKRQKTSRIDNPVVRALQFSVIDEASQPAPITPKPRKSRPKVPITSANLRRSPRFLGQDKMDLAFDVPKKKSKVQPIKKFKFEAGKGLPPPIPVLTAAEDWGGLLWAAS</sequence>
<proteinExistence type="predicted"/>
<name>A0A0P0YA20_ORYSJ</name>
<dbReference type="EMBL" id="AP014968">
    <property type="protein sequence ID" value="BAT17126.1"/>
    <property type="molecule type" value="Genomic_DNA"/>
</dbReference>
<evidence type="ECO:0000313" key="2">
    <source>
        <dbReference type="EMBL" id="BAT17126.1"/>
    </source>
</evidence>
<accession>A0A0P0YA20</accession>
<reference evidence="2 3" key="3">
    <citation type="journal article" date="2013" name="Rice">
        <title>Improvement of the Oryza sativa Nipponbare reference genome using next generation sequence and optical map data.</title>
        <authorList>
            <person name="Kawahara Y."/>
            <person name="de la Bastide M."/>
            <person name="Hamilton J.P."/>
            <person name="Kanamori H."/>
            <person name="McCombie W.R."/>
            <person name="Ouyang S."/>
            <person name="Schwartz D.C."/>
            <person name="Tanaka T."/>
            <person name="Wu J."/>
            <person name="Zhou S."/>
            <person name="Childs K.L."/>
            <person name="Davidson R.M."/>
            <person name="Lin H."/>
            <person name="Quesada-Ocampo L."/>
            <person name="Vaillancourt B."/>
            <person name="Sakai H."/>
            <person name="Lee S.S."/>
            <person name="Kim J."/>
            <person name="Numa H."/>
            <person name="Itoh T."/>
            <person name="Buell C.R."/>
            <person name="Matsumoto T."/>
        </authorList>
    </citation>
    <scope>NUCLEOTIDE SEQUENCE [LARGE SCALE GENOMIC DNA]</scope>
    <source>
        <strain evidence="3">cv. Nipponbare</strain>
    </source>
</reference>
<evidence type="ECO:0000313" key="3">
    <source>
        <dbReference type="Proteomes" id="UP000059680"/>
    </source>
</evidence>
<dbReference type="Proteomes" id="UP000059680">
    <property type="component" value="Chromosome 12"/>
</dbReference>
<gene>
    <name evidence="2" type="ordered locus">Os12g0478600</name>
    <name evidence="2" type="ORF">OSNPB_120478600</name>
</gene>
<protein>
    <submittedName>
        <fullName evidence="2">Os12g0478600 protein</fullName>
    </submittedName>
</protein>
<dbReference type="AlphaFoldDB" id="A0A0P0YA20"/>
<feature type="region of interest" description="Disordered" evidence="1">
    <location>
        <begin position="55"/>
        <end position="79"/>
    </location>
</feature>
<keyword evidence="3" id="KW-1185">Reference proteome</keyword>
<organism evidence="2 3">
    <name type="scientific">Oryza sativa subsp. japonica</name>
    <name type="common">Rice</name>
    <dbReference type="NCBI Taxonomy" id="39947"/>
    <lineage>
        <taxon>Eukaryota</taxon>
        <taxon>Viridiplantae</taxon>
        <taxon>Streptophyta</taxon>
        <taxon>Embryophyta</taxon>
        <taxon>Tracheophyta</taxon>
        <taxon>Spermatophyta</taxon>
        <taxon>Magnoliopsida</taxon>
        <taxon>Liliopsida</taxon>
        <taxon>Poales</taxon>
        <taxon>Poaceae</taxon>
        <taxon>BOP clade</taxon>
        <taxon>Oryzoideae</taxon>
        <taxon>Oryzeae</taxon>
        <taxon>Oryzinae</taxon>
        <taxon>Oryza</taxon>
        <taxon>Oryza sativa</taxon>
    </lineage>
</organism>
<evidence type="ECO:0000256" key="1">
    <source>
        <dbReference type="SAM" id="MobiDB-lite"/>
    </source>
</evidence>